<dbReference type="PANTHER" id="PTHR45339">
    <property type="entry name" value="HYBRID SIGNAL TRANSDUCTION HISTIDINE KINASE J"/>
    <property type="match status" value="1"/>
</dbReference>
<evidence type="ECO:0000256" key="1">
    <source>
        <dbReference type="ARBA" id="ARBA00022553"/>
    </source>
</evidence>
<dbReference type="PANTHER" id="PTHR45339:SF1">
    <property type="entry name" value="HYBRID SIGNAL TRANSDUCTION HISTIDINE KINASE J"/>
    <property type="match status" value="1"/>
</dbReference>
<feature type="region of interest" description="Disordered" evidence="4">
    <location>
        <begin position="1"/>
        <end position="20"/>
    </location>
</feature>
<organism evidence="6 7">
    <name type="scientific">Prochlorothrix hollandica PCC 9006 = CALU 1027</name>
    <dbReference type="NCBI Taxonomy" id="317619"/>
    <lineage>
        <taxon>Bacteria</taxon>
        <taxon>Bacillati</taxon>
        <taxon>Cyanobacteriota</taxon>
        <taxon>Cyanophyceae</taxon>
        <taxon>Prochlorotrichales</taxon>
        <taxon>Prochlorotrichaceae</taxon>
        <taxon>Prochlorothrix</taxon>
    </lineage>
</organism>
<protein>
    <recommendedName>
        <fullName evidence="5">Response regulatory domain-containing protein</fullName>
    </recommendedName>
</protein>
<gene>
    <name evidence="6" type="ORF">PROH_11290</name>
</gene>
<dbReference type="EMBL" id="AJTX02000004">
    <property type="protein sequence ID" value="KKJ00265.1"/>
    <property type="molecule type" value="Genomic_DNA"/>
</dbReference>
<dbReference type="AlphaFoldDB" id="A0A0M2PVS3"/>
<accession>A0A0M2PVS3</accession>
<keyword evidence="7" id="KW-1185">Reference proteome</keyword>
<dbReference type="Gene3D" id="3.40.50.2300">
    <property type="match status" value="1"/>
</dbReference>
<keyword evidence="2" id="KW-0902">Two-component regulatory system</keyword>
<evidence type="ECO:0000313" key="7">
    <source>
        <dbReference type="Proteomes" id="UP000034681"/>
    </source>
</evidence>
<dbReference type="STRING" id="317619.GCA_000332315_01035"/>
<keyword evidence="1 3" id="KW-0597">Phosphoprotein</keyword>
<evidence type="ECO:0000256" key="4">
    <source>
        <dbReference type="SAM" id="MobiDB-lite"/>
    </source>
</evidence>
<sequence length="87" mass="9526">MSVLRQPSSWEVAPRPRGDTGLTLPVVQPSCRILVADDVAVNQLILLTLLNRLGYAADVVGDGLQVLRAMQGVTYDLILMDLPKIWV</sequence>
<dbReference type="SUPFAM" id="SSF52172">
    <property type="entry name" value="CheY-like"/>
    <property type="match status" value="1"/>
</dbReference>
<dbReference type="InterPro" id="IPR011006">
    <property type="entry name" value="CheY-like_superfamily"/>
</dbReference>
<dbReference type="RefSeq" id="WP_017711637.1">
    <property type="nucleotide sequence ID" value="NZ_KB235933.1"/>
</dbReference>
<evidence type="ECO:0000313" key="6">
    <source>
        <dbReference type="EMBL" id="KKJ00265.1"/>
    </source>
</evidence>
<evidence type="ECO:0000256" key="3">
    <source>
        <dbReference type="PROSITE-ProRule" id="PRU00169"/>
    </source>
</evidence>
<dbReference type="PROSITE" id="PS50110">
    <property type="entry name" value="RESPONSE_REGULATORY"/>
    <property type="match status" value="1"/>
</dbReference>
<dbReference type="InterPro" id="IPR001789">
    <property type="entry name" value="Sig_transdc_resp-reg_receiver"/>
</dbReference>
<name>A0A0M2PVS3_PROHO</name>
<feature type="modified residue" description="4-aspartylphosphate" evidence="3">
    <location>
        <position position="81"/>
    </location>
</feature>
<comment type="caution">
    <text evidence="6">The sequence shown here is derived from an EMBL/GenBank/DDBJ whole genome shotgun (WGS) entry which is preliminary data.</text>
</comment>
<dbReference type="GO" id="GO:0000160">
    <property type="term" value="P:phosphorelay signal transduction system"/>
    <property type="evidence" value="ECO:0007669"/>
    <property type="project" value="UniProtKB-KW"/>
</dbReference>
<dbReference type="Proteomes" id="UP000034681">
    <property type="component" value="Unassembled WGS sequence"/>
</dbReference>
<evidence type="ECO:0000256" key="2">
    <source>
        <dbReference type="ARBA" id="ARBA00023012"/>
    </source>
</evidence>
<feature type="domain" description="Response regulatory" evidence="5">
    <location>
        <begin position="32"/>
        <end position="87"/>
    </location>
</feature>
<reference evidence="6" key="1">
    <citation type="submission" date="2012-04" db="EMBL/GenBank/DDBJ databases">
        <authorList>
            <person name="Borisov I.G."/>
            <person name="Ivanikova N.V."/>
            <person name="Pinevich A.V."/>
        </authorList>
    </citation>
    <scope>NUCLEOTIDE SEQUENCE</scope>
    <source>
        <strain evidence="6">CALU 1027</strain>
    </source>
</reference>
<evidence type="ECO:0000259" key="5">
    <source>
        <dbReference type="PROSITE" id="PS50110"/>
    </source>
</evidence>
<proteinExistence type="predicted"/>
<dbReference type="eggNOG" id="COG0784">
    <property type="taxonomic scope" value="Bacteria"/>
</dbReference>